<dbReference type="Proteomes" id="UP000786185">
    <property type="component" value="Unassembled WGS sequence"/>
</dbReference>
<keyword evidence="1" id="KW-1133">Transmembrane helix</keyword>
<evidence type="ECO:0000256" key="1">
    <source>
        <dbReference type="SAM" id="Phobius"/>
    </source>
</evidence>
<accession>A0AAW4BRJ3</accession>
<protein>
    <recommendedName>
        <fullName evidence="4">Two-component sensor histidine kinase</fullName>
    </recommendedName>
</protein>
<sequence>MRALISLKRKSIIALALYLCFFIAITGSVTYWVVEAPLRAELNQNLDLRAEVLSAQIREPLNRSIGVLQSIVSLGQAA</sequence>
<dbReference type="EMBL" id="SCLC01001114">
    <property type="protein sequence ID" value="MBF4437593.1"/>
    <property type="molecule type" value="Genomic_DNA"/>
</dbReference>
<proteinExistence type="predicted"/>
<reference evidence="2" key="1">
    <citation type="journal article" date="2021" name="PeerJ">
        <title>Analysis of 44 Vibrio anguillarum genomes reveals high genetic diversity.</title>
        <authorList>
            <person name="Hansen M.J."/>
            <person name="Dalsgaard I."/>
        </authorList>
    </citation>
    <scope>NUCLEOTIDE SEQUENCE</scope>
    <source>
        <strain evidence="2">850617-1/1</strain>
    </source>
</reference>
<evidence type="ECO:0000313" key="2">
    <source>
        <dbReference type="EMBL" id="MBF4437593.1"/>
    </source>
</evidence>
<organism evidence="2 3">
    <name type="scientific">Vibrio anguillarum</name>
    <name type="common">Listonella anguillarum</name>
    <dbReference type="NCBI Taxonomy" id="55601"/>
    <lineage>
        <taxon>Bacteria</taxon>
        <taxon>Pseudomonadati</taxon>
        <taxon>Pseudomonadota</taxon>
        <taxon>Gammaproteobacteria</taxon>
        <taxon>Vibrionales</taxon>
        <taxon>Vibrionaceae</taxon>
        <taxon>Vibrio</taxon>
    </lineage>
</organism>
<evidence type="ECO:0000313" key="3">
    <source>
        <dbReference type="Proteomes" id="UP000786185"/>
    </source>
</evidence>
<dbReference type="AlphaFoldDB" id="A0AAW4BRJ3"/>
<name>A0AAW4BRJ3_VIBAN</name>
<gene>
    <name evidence="2" type="ORF">ERJ77_24530</name>
</gene>
<evidence type="ECO:0008006" key="4">
    <source>
        <dbReference type="Google" id="ProtNLM"/>
    </source>
</evidence>
<comment type="caution">
    <text evidence="2">The sequence shown here is derived from an EMBL/GenBank/DDBJ whole genome shotgun (WGS) entry which is preliminary data.</text>
</comment>
<feature type="transmembrane region" description="Helical" evidence="1">
    <location>
        <begin position="12"/>
        <end position="34"/>
    </location>
</feature>
<feature type="non-terminal residue" evidence="2">
    <location>
        <position position="78"/>
    </location>
</feature>
<keyword evidence="1" id="KW-0812">Transmembrane</keyword>
<keyword evidence="1" id="KW-0472">Membrane</keyword>